<protein>
    <submittedName>
        <fullName evidence="1">Uncharacterized protein</fullName>
    </submittedName>
</protein>
<name>A0A646KLY6_STRJU</name>
<dbReference type="RefSeq" id="WP_153524540.1">
    <property type="nucleotide sequence ID" value="NZ_JBEPDZ010000002.1"/>
</dbReference>
<sequence length="226" mass="25305">MTRLLVSLVLVVGVAEIRLRSGTRRLLWSLMPEDREHRKLLAELRRLERDPEFAADWRVEPAEGRRRVQFDKGPAVNDDPRQEHTYFAAVSGEGPVYGTGEVAGTILGTFSTPYLGRALRWTRTQAVRIADRLDPPPDVPWRHALCPVPPSFTAEHGDAPTALRNWAGDDAIRQAAYRRLRDGQPVISTFGDHTGRYTVIVWPVPVPVCPASPLPAAPLIRRGRSR</sequence>
<dbReference type="Proteomes" id="UP000419138">
    <property type="component" value="Unassembled WGS sequence"/>
</dbReference>
<reference evidence="1 2" key="1">
    <citation type="submission" date="2019-05" db="EMBL/GenBank/DDBJ databases">
        <title>Comparative genomics and metabolomics analyses of clavulanic acid producing Streptomyces species provides insight into specialized metabolism and evolution of beta-lactam biosynthetic gene clusters.</title>
        <authorList>
            <person name="Moore M.A."/>
            <person name="Cruz-Morales P."/>
            <person name="Barona Gomez F."/>
            <person name="Kapil T."/>
        </authorList>
    </citation>
    <scope>NUCLEOTIDE SEQUENCE [LARGE SCALE GENOMIC DNA]</scope>
    <source>
        <strain evidence="1 2">NRRL 5741</strain>
    </source>
</reference>
<gene>
    <name evidence="1" type="ORF">FF041_23045</name>
</gene>
<dbReference type="AlphaFoldDB" id="A0A646KLY6"/>
<dbReference type="EMBL" id="VCLA01000160">
    <property type="protein sequence ID" value="MQT02961.1"/>
    <property type="molecule type" value="Genomic_DNA"/>
</dbReference>
<organism evidence="1 2">
    <name type="scientific">Streptomyces jumonjinensis</name>
    <dbReference type="NCBI Taxonomy" id="1945"/>
    <lineage>
        <taxon>Bacteria</taxon>
        <taxon>Bacillati</taxon>
        <taxon>Actinomycetota</taxon>
        <taxon>Actinomycetes</taxon>
        <taxon>Kitasatosporales</taxon>
        <taxon>Streptomycetaceae</taxon>
        <taxon>Streptomyces</taxon>
    </lineage>
</organism>
<dbReference type="OrthoDB" id="4188786at2"/>
<accession>A0A646KLY6</accession>
<proteinExistence type="predicted"/>
<evidence type="ECO:0000313" key="1">
    <source>
        <dbReference type="EMBL" id="MQT02961.1"/>
    </source>
</evidence>
<keyword evidence="2" id="KW-1185">Reference proteome</keyword>
<evidence type="ECO:0000313" key="2">
    <source>
        <dbReference type="Proteomes" id="UP000419138"/>
    </source>
</evidence>
<comment type="caution">
    <text evidence="1">The sequence shown here is derived from an EMBL/GenBank/DDBJ whole genome shotgun (WGS) entry which is preliminary data.</text>
</comment>